<dbReference type="RefSeq" id="WP_019975805.1">
    <property type="nucleotide sequence ID" value="NZ_BJXC01000007.1"/>
</dbReference>
<accession>A0A511NH55</accession>
<protein>
    <recommendedName>
        <fullName evidence="4">F5/8 type C domain-containing protein</fullName>
    </recommendedName>
</protein>
<evidence type="ECO:0000313" key="3">
    <source>
        <dbReference type="Proteomes" id="UP000321245"/>
    </source>
</evidence>
<dbReference type="Proteomes" id="UP000321245">
    <property type="component" value="Unassembled WGS sequence"/>
</dbReference>
<dbReference type="STRING" id="1218108.GCA_000382425_02328"/>
<evidence type="ECO:0008006" key="4">
    <source>
        <dbReference type="Google" id="ProtNLM"/>
    </source>
</evidence>
<organism evidence="2 3">
    <name type="scientific">Empedobacter brevis NBRC 14943 = ATCC 43319</name>
    <dbReference type="NCBI Taxonomy" id="1218108"/>
    <lineage>
        <taxon>Bacteria</taxon>
        <taxon>Pseudomonadati</taxon>
        <taxon>Bacteroidota</taxon>
        <taxon>Flavobacteriia</taxon>
        <taxon>Flavobacteriales</taxon>
        <taxon>Weeksellaceae</taxon>
        <taxon>Empedobacter</taxon>
    </lineage>
</organism>
<dbReference type="OrthoDB" id="933310at2"/>
<feature type="chain" id="PRO_5022187110" description="F5/8 type C domain-containing protein" evidence="1">
    <location>
        <begin position="19"/>
        <end position="280"/>
    </location>
</feature>
<dbReference type="EMBL" id="BJXC01000007">
    <property type="protein sequence ID" value="GEM51591.1"/>
    <property type="molecule type" value="Genomic_DNA"/>
</dbReference>
<keyword evidence="1" id="KW-0732">Signal</keyword>
<keyword evidence="3" id="KW-1185">Reference proteome</keyword>
<reference evidence="2 3" key="1">
    <citation type="submission" date="2019-07" db="EMBL/GenBank/DDBJ databases">
        <title>Whole genome shotgun sequence of Empedobacter brevis NBRC 14943.</title>
        <authorList>
            <person name="Hosoyama A."/>
            <person name="Uohara A."/>
            <person name="Ohji S."/>
            <person name="Ichikawa N."/>
        </authorList>
    </citation>
    <scope>NUCLEOTIDE SEQUENCE [LARGE SCALE GENOMIC DNA]</scope>
    <source>
        <strain evidence="2 3">NBRC 14943</strain>
    </source>
</reference>
<name>A0A511NH55_9FLAO</name>
<proteinExistence type="predicted"/>
<feature type="signal peptide" evidence="1">
    <location>
        <begin position="1"/>
        <end position="18"/>
    </location>
</feature>
<dbReference type="GeneID" id="84650465"/>
<evidence type="ECO:0000256" key="1">
    <source>
        <dbReference type="SAM" id="SignalP"/>
    </source>
</evidence>
<gene>
    <name evidence="2" type="ORF">EB1_13810</name>
</gene>
<sequence length="280" mass="31366">MKKYICFLILNFYCTLFAQISIGNNSVHQSAILELNTSNITPKKGFLPTRGQLLNNRDKTTIPNPVIGMTTFNKLTSGINPNTIDANSFVVWDGYIWQKISSLDEIKSLKFPKDFAIATNAIQNFTTTNQLATINLSQPVELKWENSEIQVNNPSDIELSSNSFNFLKESYFQLSGMVTVKVNTVSKSSPSQVILALQKSTNGTVWTNIFSNTLPFEQYATNNSQTITIPNFIHHFTVGERIRLVLYKPTSATNYSDNSGITGNASIDVVKSFRILRIEQ</sequence>
<comment type="caution">
    <text evidence="2">The sequence shown here is derived from an EMBL/GenBank/DDBJ whole genome shotgun (WGS) entry which is preliminary data.</text>
</comment>
<evidence type="ECO:0000313" key="2">
    <source>
        <dbReference type="EMBL" id="GEM51591.1"/>
    </source>
</evidence>
<dbReference type="AlphaFoldDB" id="A0A511NH55"/>